<feature type="domain" description="Acyltransferase 3" evidence="8">
    <location>
        <begin position="16"/>
        <end position="358"/>
    </location>
</feature>
<dbReference type="EMBL" id="CACRST010000011">
    <property type="protein sequence ID" value="VYS97196.1"/>
    <property type="molecule type" value="Genomic_DNA"/>
</dbReference>
<dbReference type="RefSeq" id="WP_156353642.1">
    <property type="nucleotide sequence ID" value="NZ_CACRST010000011.1"/>
</dbReference>
<organism evidence="9">
    <name type="scientific">Blautia glucerasea</name>
    <dbReference type="NCBI Taxonomy" id="536633"/>
    <lineage>
        <taxon>Bacteria</taxon>
        <taxon>Bacillati</taxon>
        <taxon>Bacillota</taxon>
        <taxon>Clostridia</taxon>
        <taxon>Lachnospirales</taxon>
        <taxon>Lachnospiraceae</taxon>
        <taxon>Blautia</taxon>
    </lineage>
</organism>
<feature type="transmembrane region" description="Helical" evidence="7">
    <location>
        <begin position="230"/>
        <end position="254"/>
    </location>
</feature>
<evidence type="ECO:0000256" key="7">
    <source>
        <dbReference type="SAM" id="Phobius"/>
    </source>
</evidence>
<feature type="transmembrane region" description="Helical" evidence="7">
    <location>
        <begin position="196"/>
        <end position="218"/>
    </location>
</feature>
<feature type="transmembrane region" description="Helical" evidence="7">
    <location>
        <begin position="266"/>
        <end position="286"/>
    </location>
</feature>
<evidence type="ECO:0000256" key="2">
    <source>
        <dbReference type="ARBA" id="ARBA00007400"/>
    </source>
</evidence>
<feature type="transmembrane region" description="Helical" evidence="7">
    <location>
        <begin position="82"/>
        <end position="100"/>
    </location>
</feature>
<gene>
    <name evidence="9" type="ORF">BGLFYP119_01309</name>
</gene>
<keyword evidence="4 7" id="KW-0812">Transmembrane</keyword>
<keyword evidence="9" id="KW-0012">Acyltransferase</keyword>
<keyword evidence="5 7" id="KW-1133">Transmembrane helix</keyword>
<evidence type="ECO:0000313" key="9">
    <source>
        <dbReference type="EMBL" id="VYS97196.1"/>
    </source>
</evidence>
<dbReference type="GO" id="GO:0016413">
    <property type="term" value="F:O-acetyltransferase activity"/>
    <property type="evidence" value="ECO:0007669"/>
    <property type="project" value="TreeGrafter"/>
</dbReference>
<keyword evidence="6 7" id="KW-0472">Membrane</keyword>
<feature type="transmembrane region" description="Helical" evidence="7">
    <location>
        <begin position="51"/>
        <end position="70"/>
    </location>
</feature>
<dbReference type="PANTHER" id="PTHR40074:SF2">
    <property type="entry name" value="O-ACETYLTRANSFERASE WECH"/>
    <property type="match status" value="1"/>
</dbReference>
<feature type="transmembrane region" description="Helical" evidence="7">
    <location>
        <begin position="137"/>
        <end position="156"/>
    </location>
</feature>
<evidence type="ECO:0000256" key="6">
    <source>
        <dbReference type="ARBA" id="ARBA00023136"/>
    </source>
</evidence>
<dbReference type="GO" id="GO:0005886">
    <property type="term" value="C:plasma membrane"/>
    <property type="evidence" value="ECO:0007669"/>
    <property type="project" value="UniProtKB-SubCell"/>
</dbReference>
<feature type="transmembrane region" description="Helical" evidence="7">
    <location>
        <begin position="20"/>
        <end position="39"/>
    </location>
</feature>
<feature type="transmembrane region" description="Helical" evidence="7">
    <location>
        <begin position="339"/>
        <end position="360"/>
    </location>
</feature>
<dbReference type="AlphaFoldDB" id="A0A6N2SVQ1"/>
<evidence type="ECO:0000256" key="3">
    <source>
        <dbReference type="ARBA" id="ARBA00022475"/>
    </source>
</evidence>
<dbReference type="PANTHER" id="PTHR40074">
    <property type="entry name" value="O-ACETYLTRANSFERASE WECH"/>
    <property type="match status" value="1"/>
</dbReference>
<dbReference type="GO" id="GO:0009246">
    <property type="term" value="P:enterobacterial common antigen biosynthetic process"/>
    <property type="evidence" value="ECO:0007669"/>
    <property type="project" value="TreeGrafter"/>
</dbReference>
<dbReference type="Pfam" id="PF01757">
    <property type="entry name" value="Acyl_transf_3"/>
    <property type="match status" value="1"/>
</dbReference>
<evidence type="ECO:0000259" key="8">
    <source>
        <dbReference type="Pfam" id="PF01757"/>
    </source>
</evidence>
<feature type="transmembrane region" description="Helical" evidence="7">
    <location>
        <begin position="165"/>
        <end position="184"/>
    </location>
</feature>
<protein>
    <submittedName>
        <fullName evidence="9">Acyltransferase family protein</fullName>
    </submittedName>
</protein>
<comment type="subcellular location">
    <subcellularLocation>
        <location evidence="1">Cell membrane</location>
        <topology evidence="1">Multi-pass membrane protein</topology>
    </subcellularLocation>
</comment>
<comment type="similarity">
    <text evidence="2">Belongs to the acyltransferase 3 family.</text>
</comment>
<sequence>MTNCSKIKITNNPKLYQIELARIIACLFVIAYHVVPFWLDHTGFYKIRLAERIFTLDGVPVFWAIFGYFLGGRKYKNILKNAFVHILFSSVIVLCLYATIQPWLYGENALRIVSYPWEEVLFNLTHRGINMSMCLHLWYVFRYIEVALLSFGLICFSHNTKRRKICLWAGIIILLLTTMGRWGVRIYGGIEVDKVFAAMSPIIAWISIVCYIVLGCEMKECTPKIQKRNLYYFSMGMVVFLAANSMRFILQYILDRVLREYADKTLMGTANIFSFTSTIGLLLMFLSAKVKSIEVQNLVRWLGGKTFGIYLVHWAVMEKLASLGFTAFLKRMQGIVGEIIYSFVYITTVFVISLLLVWVFEKTIRLLRMRR</sequence>
<keyword evidence="9" id="KW-0808">Transferase</keyword>
<evidence type="ECO:0000256" key="5">
    <source>
        <dbReference type="ARBA" id="ARBA00022989"/>
    </source>
</evidence>
<reference evidence="9" key="1">
    <citation type="submission" date="2019-11" db="EMBL/GenBank/DDBJ databases">
        <authorList>
            <person name="Feng L."/>
        </authorList>
    </citation>
    <scope>NUCLEOTIDE SEQUENCE</scope>
    <source>
        <strain evidence="9">BgluceraseaLFYP119</strain>
    </source>
</reference>
<keyword evidence="3" id="KW-1003">Cell membrane</keyword>
<evidence type="ECO:0000256" key="4">
    <source>
        <dbReference type="ARBA" id="ARBA00022692"/>
    </source>
</evidence>
<proteinExistence type="inferred from homology"/>
<dbReference type="InterPro" id="IPR002656">
    <property type="entry name" value="Acyl_transf_3_dom"/>
</dbReference>
<accession>A0A6N2SVQ1</accession>
<evidence type="ECO:0000256" key="1">
    <source>
        <dbReference type="ARBA" id="ARBA00004651"/>
    </source>
</evidence>
<name>A0A6N2SVQ1_9FIRM</name>